<sequence>MSSWFTRSIANTLQLNNNNNDDVTDDVTSQKPDDEEESQSDSPLTPGRGVKEDLSEITKTLTRQFWGVASFLAPPPAEQQSQPSPENQSEPSDLEPITGIRRDFAEIGGRFRSGIEKLSNNIDVSEITKLATNLLQLSPEDEEVVKAVGVTEEVVAFVRDITLHPETWLDFPLPDDHDDDDQDFELSDAQQEHALTVESLAPRLAALRIELCPGYMSESSFWKIYFVLLHPRLEPHAAELLSTPEIVKARASLTHELKSRSNPQPKKEEGSSNVFPYSDYKLAPQEERSSEPESVPLEISTTQSTTSAVSADVETEKHSISSEDVQIVDKSVIQEEPRNETKSGDHNMSFKTVIEDKDDDDADDWLKEDNSENVTGTGTTTIPIENDEDVSFSDLEEDDADAPTNYKNGSDSSTKDSRDWVQLGSGPGQASGQNSETKETNDWLDVDDIDVA</sequence>
<dbReference type="SMART" id="SM00751">
    <property type="entry name" value="BSD"/>
    <property type="match status" value="1"/>
</dbReference>
<accession>A0A6L2LA01</accession>
<name>A0A6L2LA01_TANCI</name>
<feature type="domain" description="BSD" evidence="2">
    <location>
        <begin position="181"/>
        <end position="233"/>
    </location>
</feature>
<feature type="compositionally biased region" description="Acidic residues" evidence="1">
    <location>
        <begin position="385"/>
        <end position="401"/>
    </location>
</feature>
<evidence type="ECO:0000313" key="3">
    <source>
        <dbReference type="EMBL" id="GEU58601.1"/>
    </source>
</evidence>
<dbReference type="SUPFAM" id="SSF140383">
    <property type="entry name" value="BSD domain-like"/>
    <property type="match status" value="1"/>
</dbReference>
<feature type="region of interest" description="Disordered" evidence="1">
    <location>
        <begin position="74"/>
        <end position="98"/>
    </location>
</feature>
<feature type="compositionally biased region" description="Basic and acidic residues" evidence="1">
    <location>
        <begin position="332"/>
        <end position="345"/>
    </location>
</feature>
<evidence type="ECO:0000256" key="1">
    <source>
        <dbReference type="SAM" id="MobiDB-lite"/>
    </source>
</evidence>
<feature type="compositionally biased region" description="Polar residues" evidence="1">
    <location>
        <begin position="372"/>
        <end position="383"/>
    </location>
</feature>
<feature type="region of interest" description="Disordered" evidence="1">
    <location>
        <begin position="13"/>
        <end position="54"/>
    </location>
</feature>
<feature type="compositionally biased region" description="Acidic residues" evidence="1">
    <location>
        <begin position="442"/>
        <end position="452"/>
    </location>
</feature>
<dbReference type="Pfam" id="PF03909">
    <property type="entry name" value="BSD"/>
    <property type="match status" value="1"/>
</dbReference>
<dbReference type="PROSITE" id="PS50858">
    <property type="entry name" value="BSD"/>
    <property type="match status" value="1"/>
</dbReference>
<gene>
    <name evidence="3" type="ORF">Tci_030579</name>
</gene>
<dbReference type="Gene3D" id="1.10.3970.10">
    <property type="entry name" value="BSD domain"/>
    <property type="match status" value="1"/>
</dbReference>
<feature type="compositionally biased region" description="Low complexity" evidence="1">
    <location>
        <begin position="300"/>
        <end position="311"/>
    </location>
</feature>
<dbReference type="InterPro" id="IPR035925">
    <property type="entry name" value="BSD_dom_sf"/>
</dbReference>
<dbReference type="AlphaFoldDB" id="A0A6L2LA01"/>
<proteinExistence type="predicted"/>
<feature type="compositionally biased region" description="Basic and acidic residues" evidence="1">
    <location>
        <begin position="256"/>
        <end position="270"/>
    </location>
</feature>
<dbReference type="PANTHER" id="PTHR31923:SF4">
    <property type="entry name" value="BSD DOMAIN-CONTAINING PROTEIN"/>
    <property type="match status" value="1"/>
</dbReference>
<dbReference type="InterPro" id="IPR005607">
    <property type="entry name" value="BSD_dom"/>
</dbReference>
<dbReference type="PANTHER" id="PTHR31923">
    <property type="entry name" value="BSD DOMAIN-CONTAINING PROTEIN"/>
    <property type="match status" value="1"/>
</dbReference>
<comment type="caution">
    <text evidence="3">The sequence shown here is derived from an EMBL/GenBank/DDBJ whole genome shotgun (WGS) entry which is preliminary data.</text>
</comment>
<reference evidence="3" key="1">
    <citation type="journal article" date="2019" name="Sci. Rep.">
        <title>Draft genome of Tanacetum cinerariifolium, the natural source of mosquito coil.</title>
        <authorList>
            <person name="Yamashiro T."/>
            <person name="Shiraishi A."/>
            <person name="Satake H."/>
            <person name="Nakayama K."/>
        </authorList>
    </citation>
    <scope>NUCLEOTIDE SEQUENCE</scope>
</reference>
<protein>
    <recommendedName>
        <fullName evidence="2">BSD domain-containing protein</fullName>
    </recommendedName>
</protein>
<feature type="compositionally biased region" description="Low complexity" evidence="1">
    <location>
        <begin position="78"/>
        <end position="91"/>
    </location>
</feature>
<dbReference type="EMBL" id="BKCJ010004029">
    <property type="protein sequence ID" value="GEU58601.1"/>
    <property type="molecule type" value="Genomic_DNA"/>
</dbReference>
<evidence type="ECO:0000259" key="2">
    <source>
        <dbReference type="PROSITE" id="PS50858"/>
    </source>
</evidence>
<feature type="region of interest" description="Disordered" evidence="1">
    <location>
        <begin position="256"/>
        <end position="452"/>
    </location>
</feature>
<organism evidence="3">
    <name type="scientific">Tanacetum cinerariifolium</name>
    <name type="common">Dalmatian daisy</name>
    <name type="synonym">Chrysanthemum cinerariifolium</name>
    <dbReference type="NCBI Taxonomy" id="118510"/>
    <lineage>
        <taxon>Eukaryota</taxon>
        <taxon>Viridiplantae</taxon>
        <taxon>Streptophyta</taxon>
        <taxon>Embryophyta</taxon>
        <taxon>Tracheophyta</taxon>
        <taxon>Spermatophyta</taxon>
        <taxon>Magnoliopsida</taxon>
        <taxon>eudicotyledons</taxon>
        <taxon>Gunneridae</taxon>
        <taxon>Pentapetalae</taxon>
        <taxon>asterids</taxon>
        <taxon>campanulids</taxon>
        <taxon>Asterales</taxon>
        <taxon>Asteraceae</taxon>
        <taxon>Asteroideae</taxon>
        <taxon>Anthemideae</taxon>
        <taxon>Anthemidinae</taxon>
        <taxon>Tanacetum</taxon>
    </lineage>
</organism>